<dbReference type="InterPro" id="IPR054786">
    <property type="entry name" value="MYPU_1760-like"/>
</dbReference>
<dbReference type="OrthoDB" id="393673at2"/>
<dbReference type="EMBL" id="LR215036">
    <property type="protein sequence ID" value="VEU74764.1"/>
    <property type="molecule type" value="Genomic_DNA"/>
</dbReference>
<accession>A0A449B2L0</accession>
<dbReference type="AlphaFoldDB" id="A0A449B2L0"/>
<dbReference type="NCBIfam" id="NF045830">
    <property type="entry name" value="MYPU_1760_HExxH"/>
    <property type="match status" value="1"/>
</dbReference>
<evidence type="ECO:0000313" key="3">
    <source>
        <dbReference type="Proteomes" id="UP000290985"/>
    </source>
</evidence>
<dbReference type="KEGG" id="mcit:NCTC10181_00625"/>
<sequence>MKKALFKKILLTIPLTLSVVATSASCSFFEDLKTKKTPPTVETRNNFAAVNLSDLKLLTKYVDFNDKDTSPHRIVPITEEETFLVNQDNLTDQEKEKILKELNSTVEDFQKVEEKEDTDKRFYLQFVEPYTGVAFKEYSYATDENGVHRYMLGKNALVKFAQEFKRKVPFGPEVHQLQGININDFTVIPASANGVYVTQNKNIYLNGYLLLEKGIGLYAIMSALMGTLFHEYIHHWANSYAQVGLLIDKYGNSKDRYNNARIIYHGASEENHGSEVQLWNGYFTEEFKNLLNWNVNLKADLSGNRSYDQAPQLYKNKYLSSIFSPSELWTYANSYEDKFNLLNDANILYSTDGNFKIGPANIKYIYSLTESVAREYTKYAFENYYQLNSGLSRSSEENKNYFFSWFGSTIGTNDRVALLTYGAGNDWLRTYLTPSTVAYTNKGFNQDDYLAFPNTVFPFNYKGRLTDNNQDYDSSRLYTLKEEFKNNRSKPFYKLFLDTMGYGKAIAQIFPKTIWKWEDKITDTHKLHEKLWTDSVARNFVKFSGYLKDKQESGFAIVSSNGNITSTKFQYQDTFNFFGKSAFDQGASILDPDEREEQLQTRLYPDADEVYYPYTTDNYVNLKENDKIYFWKDLNNDGKAQRNEIDFKKAISIPKFRRVTNNQGSDGASNKDIYLENENGTITAKII</sequence>
<protein>
    <submittedName>
        <fullName evidence="2">Uncharacterized protein</fullName>
    </submittedName>
</protein>
<dbReference type="RefSeq" id="WP_129725565.1">
    <property type="nucleotide sequence ID" value="NZ_LR215036.1"/>
</dbReference>
<reference evidence="2 3" key="1">
    <citation type="submission" date="2019-01" db="EMBL/GenBank/DDBJ databases">
        <authorList>
            <consortium name="Pathogen Informatics"/>
        </authorList>
    </citation>
    <scope>NUCLEOTIDE SEQUENCE [LARGE SCALE GENOMIC DNA]</scope>
    <source>
        <strain evidence="2 3">NCTC10181</strain>
    </source>
</reference>
<organism evidence="2 3">
    <name type="scientific">Mycoplasmopsis citelli</name>
    <dbReference type="NCBI Taxonomy" id="171281"/>
    <lineage>
        <taxon>Bacteria</taxon>
        <taxon>Bacillati</taxon>
        <taxon>Mycoplasmatota</taxon>
        <taxon>Mycoplasmoidales</taxon>
        <taxon>Metamycoplasmataceae</taxon>
        <taxon>Mycoplasmopsis</taxon>
    </lineage>
</organism>
<gene>
    <name evidence="2" type="ORF">NCTC10181_00625</name>
</gene>
<proteinExistence type="predicted"/>
<keyword evidence="3" id="KW-1185">Reference proteome</keyword>
<keyword evidence="1" id="KW-0732">Signal</keyword>
<evidence type="ECO:0000313" key="2">
    <source>
        <dbReference type="EMBL" id="VEU74764.1"/>
    </source>
</evidence>
<feature type="chain" id="PRO_5019389840" evidence="1">
    <location>
        <begin position="24"/>
        <end position="687"/>
    </location>
</feature>
<feature type="signal peptide" evidence="1">
    <location>
        <begin position="1"/>
        <end position="23"/>
    </location>
</feature>
<name>A0A449B2L0_9BACT</name>
<evidence type="ECO:0000256" key="1">
    <source>
        <dbReference type="SAM" id="SignalP"/>
    </source>
</evidence>
<dbReference type="Proteomes" id="UP000290985">
    <property type="component" value="Chromosome"/>
</dbReference>
<dbReference type="PROSITE" id="PS51257">
    <property type="entry name" value="PROKAR_LIPOPROTEIN"/>
    <property type="match status" value="1"/>
</dbReference>